<dbReference type="GO" id="GO:0003941">
    <property type="term" value="F:L-serine ammonia-lyase activity"/>
    <property type="evidence" value="ECO:0007669"/>
    <property type="project" value="UniProtKB-EC"/>
</dbReference>
<comment type="cofactor">
    <cofactor evidence="1">
        <name>pyridoxal 5'-phosphate</name>
        <dbReference type="ChEBI" id="CHEBI:597326"/>
    </cofactor>
</comment>
<reference evidence="8 9" key="1">
    <citation type="submission" date="2019-03" db="EMBL/GenBank/DDBJ databases">
        <title>Draft genome sequence of Xylaria hypoxylon DSM 108379, a ubiquitous saprotrophic-parasitic fungi on hardwood.</title>
        <authorList>
            <person name="Buettner E."/>
            <person name="Leonhardt S."/>
            <person name="Gebauer A.M."/>
            <person name="Liers C."/>
            <person name="Hofrichter M."/>
            <person name="Kellner H."/>
        </authorList>
    </citation>
    <scope>NUCLEOTIDE SEQUENCE [LARGE SCALE GENOMIC DNA]</scope>
    <source>
        <strain evidence="8 9">DSM 108379</strain>
    </source>
</reference>
<keyword evidence="5" id="KW-0456">Lyase</keyword>
<keyword evidence="4" id="KW-0663">Pyridoxal phosphate</keyword>
<dbReference type="InterPro" id="IPR001926">
    <property type="entry name" value="TrpB-like_PALP"/>
</dbReference>
<evidence type="ECO:0000256" key="6">
    <source>
        <dbReference type="ARBA" id="ARBA00049406"/>
    </source>
</evidence>
<dbReference type="Proteomes" id="UP000297716">
    <property type="component" value="Unassembled WGS sequence"/>
</dbReference>
<feature type="domain" description="Tryptophan synthase beta chain-like PALP" evidence="7">
    <location>
        <begin position="1"/>
        <end position="211"/>
    </location>
</feature>
<evidence type="ECO:0000256" key="1">
    <source>
        <dbReference type="ARBA" id="ARBA00001933"/>
    </source>
</evidence>
<evidence type="ECO:0000313" key="8">
    <source>
        <dbReference type="EMBL" id="TGJ86508.1"/>
    </source>
</evidence>
<proteinExistence type="inferred from homology"/>
<dbReference type="EMBL" id="SKBN01000026">
    <property type="protein sequence ID" value="TGJ86508.1"/>
    <property type="molecule type" value="Genomic_DNA"/>
</dbReference>
<comment type="similarity">
    <text evidence="2">Belongs to the serine/threonine dehydratase family.</text>
</comment>
<dbReference type="GO" id="GO:0006565">
    <property type="term" value="P:L-serine catabolic process"/>
    <property type="evidence" value="ECO:0007669"/>
    <property type="project" value="TreeGrafter"/>
</dbReference>
<comment type="catalytic activity">
    <reaction evidence="6">
        <text>L-serine = pyruvate + NH4(+)</text>
        <dbReference type="Rhea" id="RHEA:19169"/>
        <dbReference type="ChEBI" id="CHEBI:15361"/>
        <dbReference type="ChEBI" id="CHEBI:28938"/>
        <dbReference type="ChEBI" id="CHEBI:33384"/>
        <dbReference type="EC" id="4.3.1.17"/>
    </reaction>
</comment>
<dbReference type="PANTHER" id="PTHR48078:SF2">
    <property type="entry name" value="CATABOLIC L-SERINE_THREONINE DEHYDRATASE"/>
    <property type="match status" value="1"/>
</dbReference>
<dbReference type="PANTHER" id="PTHR48078">
    <property type="entry name" value="THREONINE DEHYDRATASE, MITOCHONDRIAL-RELATED"/>
    <property type="match status" value="1"/>
</dbReference>
<protein>
    <recommendedName>
        <fullName evidence="3">L-serine ammonia-lyase</fullName>
        <ecNumber evidence="3">4.3.1.17</ecNumber>
    </recommendedName>
</protein>
<organism evidence="8 9">
    <name type="scientific">Xylaria hypoxylon</name>
    <dbReference type="NCBI Taxonomy" id="37992"/>
    <lineage>
        <taxon>Eukaryota</taxon>
        <taxon>Fungi</taxon>
        <taxon>Dikarya</taxon>
        <taxon>Ascomycota</taxon>
        <taxon>Pezizomycotina</taxon>
        <taxon>Sordariomycetes</taxon>
        <taxon>Xylariomycetidae</taxon>
        <taxon>Xylariales</taxon>
        <taxon>Xylariaceae</taxon>
        <taxon>Xylaria</taxon>
    </lineage>
</organism>
<name>A0A4Z0Z2S3_9PEZI</name>
<evidence type="ECO:0000259" key="7">
    <source>
        <dbReference type="Pfam" id="PF00291"/>
    </source>
</evidence>
<dbReference type="GO" id="GO:0004794">
    <property type="term" value="F:threonine deaminase activity"/>
    <property type="evidence" value="ECO:0007669"/>
    <property type="project" value="TreeGrafter"/>
</dbReference>
<dbReference type="STRING" id="37992.A0A4Z0Z2S3"/>
<dbReference type="AlphaFoldDB" id="A0A4Z0Z2S3"/>
<accession>A0A4Z0Z2S3</accession>
<dbReference type="Pfam" id="PF00291">
    <property type="entry name" value="PALP"/>
    <property type="match status" value="1"/>
</dbReference>
<evidence type="ECO:0000313" key="9">
    <source>
        <dbReference type="Proteomes" id="UP000297716"/>
    </source>
</evidence>
<evidence type="ECO:0000256" key="5">
    <source>
        <dbReference type="ARBA" id="ARBA00023239"/>
    </source>
</evidence>
<comment type="caution">
    <text evidence="8">The sequence shown here is derived from an EMBL/GenBank/DDBJ whole genome shotgun (WGS) entry which is preliminary data.</text>
</comment>
<evidence type="ECO:0000256" key="3">
    <source>
        <dbReference type="ARBA" id="ARBA00012093"/>
    </source>
</evidence>
<dbReference type="EC" id="4.3.1.17" evidence="3"/>
<dbReference type="InterPro" id="IPR050147">
    <property type="entry name" value="Ser/Thr_Dehydratase"/>
</dbReference>
<dbReference type="Gene3D" id="3.40.50.1100">
    <property type="match status" value="1"/>
</dbReference>
<gene>
    <name evidence="8" type="ORF">E0Z10_g2206</name>
</gene>
<evidence type="ECO:0000256" key="4">
    <source>
        <dbReference type="ARBA" id="ARBA00022898"/>
    </source>
</evidence>
<dbReference type="InterPro" id="IPR036052">
    <property type="entry name" value="TrpB-like_PALP_sf"/>
</dbReference>
<dbReference type="GO" id="GO:0006567">
    <property type="term" value="P:L-threonine catabolic process"/>
    <property type="evidence" value="ECO:0007669"/>
    <property type="project" value="TreeGrafter"/>
</dbReference>
<evidence type="ECO:0000256" key="2">
    <source>
        <dbReference type="ARBA" id="ARBA00010869"/>
    </source>
</evidence>
<feature type="non-terminal residue" evidence="8">
    <location>
        <position position="1"/>
    </location>
</feature>
<dbReference type="GO" id="GO:0009097">
    <property type="term" value="P:isoleucine biosynthetic process"/>
    <property type="evidence" value="ECO:0007669"/>
    <property type="project" value="TreeGrafter"/>
</dbReference>
<dbReference type="OrthoDB" id="7773036at2759"/>
<keyword evidence="9" id="KW-1185">Reference proteome</keyword>
<dbReference type="SUPFAM" id="SSF53686">
    <property type="entry name" value="Tryptophan synthase beta subunit-like PLP-dependent enzymes"/>
    <property type="match status" value="1"/>
</dbReference>
<sequence>PFDHPHVWDGNATLVDELAALEAKGFFGENGGAVDAIVCNVGGGGLLNGIMEGIERNYGLSPAPGKRPAVLALETAGADSLAASIRLGTHTTIPGITSIATSLGAPRVSEKTYQWAETCNAGTFTFPSAPSTKPVRRNPNTTHLVSAVVSDAVAVSACARFLDDARLLVEVACGATLSSAYNSQALLRAALAPDTPDEIWAKTNIVLVVCGGSNISMDLLAKYREKFGV</sequence>